<feature type="domain" description="HTH gntR-type" evidence="4">
    <location>
        <begin position="1"/>
        <end position="68"/>
    </location>
</feature>
<comment type="caution">
    <text evidence="5">The sequence shown here is derived from an EMBL/GenBank/DDBJ whole genome shotgun (WGS) entry which is preliminary data.</text>
</comment>
<dbReference type="CDD" id="cd07377">
    <property type="entry name" value="WHTH_GntR"/>
    <property type="match status" value="1"/>
</dbReference>
<dbReference type="SMART" id="SM00866">
    <property type="entry name" value="UTRA"/>
    <property type="match status" value="1"/>
</dbReference>
<dbReference type="InterPro" id="IPR036388">
    <property type="entry name" value="WH-like_DNA-bd_sf"/>
</dbReference>
<protein>
    <submittedName>
        <fullName evidence="5">GntR family transcriptional regulator</fullName>
    </submittedName>
</protein>
<name>A0ABR7DII4_9CLOT</name>
<accession>A0ABR7DII4</accession>
<evidence type="ECO:0000313" key="5">
    <source>
        <dbReference type="EMBL" id="MBC5630777.1"/>
    </source>
</evidence>
<dbReference type="EMBL" id="JACOOO010000043">
    <property type="protein sequence ID" value="MBC5630777.1"/>
    <property type="molecule type" value="Genomic_DNA"/>
</dbReference>
<evidence type="ECO:0000256" key="2">
    <source>
        <dbReference type="ARBA" id="ARBA00023125"/>
    </source>
</evidence>
<dbReference type="Gene3D" id="1.10.10.10">
    <property type="entry name" value="Winged helix-like DNA-binding domain superfamily/Winged helix DNA-binding domain"/>
    <property type="match status" value="1"/>
</dbReference>
<dbReference type="SUPFAM" id="SSF64288">
    <property type="entry name" value="Chorismate lyase-like"/>
    <property type="match status" value="1"/>
</dbReference>
<organism evidence="5 6">
    <name type="scientific">Clostridium hominis</name>
    <dbReference type="NCBI Taxonomy" id="2763036"/>
    <lineage>
        <taxon>Bacteria</taxon>
        <taxon>Bacillati</taxon>
        <taxon>Bacillota</taxon>
        <taxon>Clostridia</taxon>
        <taxon>Eubacteriales</taxon>
        <taxon>Clostridiaceae</taxon>
        <taxon>Clostridium</taxon>
    </lineage>
</organism>
<dbReference type="SUPFAM" id="SSF46785">
    <property type="entry name" value="Winged helix' DNA-binding domain"/>
    <property type="match status" value="1"/>
</dbReference>
<keyword evidence="2" id="KW-0238">DNA-binding</keyword>
<keyword evidence="6" id="KW-1185">Reference proteome</keyword>
<dbReference type="InterPro" id="IPR050679">
    <property type="entry name" value="Bact_HTH_transcr_reg"/>
</dbReference>
<dbReference type="PANTHER" id="PTHR44846:SF5">
    <property type="entry name" value="HTH-TYPE TRANSCRIPTIONAL REGULATOR GMUR"/>
    <property type="match status" value="1"/>
</dbReference>
<sequence length="227" mass="26242">MKSRDILKDLIESIVCGELEKDSKFPSEAHLAQKYECNRHTIRKVMDVLIERGYARKSHGGPTFVNELPCTYSLNLSSQYDLYSAKDINTKVLNLSQIIADDNICEKLQISKGSKVWYITRLRCINTRIDHIEYIYMPVSLFPNLTKQNCEASLLSYIEYDNNYEISHGIKNISAIILTEEETELSNCKESNLAIQVENIGYLTNGRVYEYSINKHFNNSIVYYAKR</sequence>
<gene>
    <name evidence="5" type="ORF">H8S20_18135</name>
</gene>
<dbReference type="PANTHER" id="PTHR44846">
    <property type="entry name" value="MANNOSYL-D-GLYCERATE TRANSPORT/METABOLISM SYSTEM REPRESSOR MNGR-RELATED"/>
    <property type="match status" value="1"/>
</dbReference>
<dbReference type="SMART" id="SM00345">
    <property type="entry name" value="HTH_GNTR"/>
    <property type="match status" value="1"/>
</dbReference>
<dbReference type="InterPro" id="IPR000524">
    <property type="entry name" value="Tscrpt_reg_HTH_GntR"/>
</dbReference>
<dbReference type="InterPro" id="IPR011663">
    <property type="entry name" value="UTRA"/>
</dbReference>
<dbReference type="Pfam" id="PF07702">
    <property type="entry name" value="UTRA"/>
    <property type="match status" value="1"/>
</dbReference>
<evidence type="ECO:0000259" key="4">
    <source>
        <dbReference type="PROSITE" id="PS50949"/>
    </source>
</evidence>
<reference evidence="5 6" key="1">
    <citation type="submission" date="2020-08" db="EMBL/GenBank/DDBJ databases">
        <title>Genome public.</title>
        <authorList>
            <person name="Liu C."/>
            <person name="Sun Q."/>
        </authorList>
    </citation>
    <scope>NUCLEOTIDE SEQUENCE [LARGE SCALE GENOMIC DNA]</scope>
    <source>
        <strain evidence="5 6">NSJ-6</strain>
    </source>
</reference>
<evidence type="ECO:0000256" key="3">
    <source>
        <dbReference type="ARBA" id="ARBA00023163"/>
    </source>
</evidence>
<proteinExistence type="predicted"/>
<dbReference type="InterPro" id="IPR036390">
    <property type="entry name" value="WH_DNA-bd_sf"/>
</dbReference>
<dbReference type="RefSeq" id="WP_032117725.1">
    <property type="nucleotide sequence ID" value="NZ_JACOOO010000043.1"/>
</dbReference>
<dbReference type="PROSITE" id="PS50949">
    <property type="entry name" value="HTH_GNTR"/>
    <property type="match status" value="1"/>
</dbReference>
<keyword evidence="3" id="KW-0804">Transcription</keyword>
<dbReference type="InterPro" id="IPR028978">
    <property type="entry name" value="Chorismate_lyase_/UTRA_dom_sf"/>
</dbReference>
<dbReference type="Gene3D" id="3.40.1410.10">
    <property type="entry name" value="Chorismate lyase-like"/>
    <property type="match status" value="1"/>
</dbReference>
<evidence type="ECO:0000313" key="6">
    <source>
        <dbReference type="Proteomes" id="UP000596929"/>
    </source>
</evidence>
<dbReference type="Proteomes" id="UP000596929">
    <property type="component" value="Unassembled WGS sequence"/>
</dbReference>
<evidence type="ECO:0000256" key="1">
    <source>
        <dbReference type="ARBA" id="ARBA00023015"/>
    </source>
</evidence>
<keyword evidence="1" id="KW-0805">Transcription regulation</keyword>
<dbReference type="Pfam" id="PF00392">
    <property type="entry name" value="GntR"/>
    <property type="match status" value="1"/>
</dbReference>